<dbReference type="WormBase" id="SRAE_1000303300">
    <property type="protein sequence ID" value="SRP04166"/>
    <property type="gene ID" value="WBGene00259650"/>
</dbReference>
<gene>
    <name evidence="1 3 4" type="ORF">SRAE_1000303300</name>
</gene>
<dbReference type="CTD" id="36377145"/>
<evidence type="ECO:0000313" key="2">
    <source>
        <dbReference type="Proteomes" id="UP000035682"/>
    </source>
</evidence>
<protein>
    <submittedName>
        <fullName evidence="3">F-box domain-containing protein</fullName>
    </submittedName>
</protein>
<dbReference type="Proteomes" id="UP000035682">
    <property type="component" value="Unplaced"/>
</dbReference>
<evidence type="ECO:0000313" key="1">
    <source>
        <dbReference type="EMBL" id="CEF64780.1"/>
    </source>
</evidence>
<keyword evidence="2" id="KW-1185">Reference proteome</keyword>
<dbReference type="RefSeq" id="XP_024503981.1">
    <property type="nucleotide sequence ID" value="XM_024650178.1"/>
</dbReference>
<accession>A0A090LBA4</accession>
<reference evidence="3" key="2">
    <citation type="submission" date="2020-12" db="UniProtKB">
        <authorList>
            <consortium name="WormBaseParasite"/>
        </authorList>
    </citation>
    <scope>IDENTIFICATION</scope>
</reference>
<sequence length="511" mass="59204">MDTKKPPTFLSVLNNGLVRKELIEVIPSFTDLYSLSLTCRQLALNFESNFVKKNLEVFDDIHDLKIEKNKNYNPRVDTEELAYALFCTHERSYKLLCNANGFVGEALFQNNHVAYNMDNFTDNIPKSKKLVFYRRVAREMALGLRLRKNATILKLWINFCIDNEVILHVLRFLEHENVKRIEMSLNCFINYSLPGEHTYENIFDGFPKFHILVISGLICLEDYDKVSKKSEKLSVVIGALAKRHNPVLMINVTEWKEKKIKEYFIAVAKIGISKGVKVKVDAELFAPLIVKKPNCIQEIESLYSLPICGLLTKVTLEIENFKSFVIAMENIKHYTNLEILTIQFSPFDFKRCAALKGNFDFQSLSIKTKKSCSSLMPDNVKRFTLFTGFDLTKQTTSVLNEAMGNIETVIMEAVSFKDLDCLTNFSNLRYLILRQNLPVEIPRTVEFLFVGHDKSWMNRKKMDVNKQLIKVYSERFFKQITYYSKNISSLRITKKITIIFKITVHLCTEIS</sequence>
<evidence type="ECO:0000313" key="4">
    <source>
        <dbReference type="WormBase" id="SRAE_1000303300"/>
    </source>
</evidence>
<dbReference type="AlphaFoldDB" id="A0A090LBA4"/>
<evidence type="ECO:0000313" key="3">
    <source>
        <dbReference type="WBParaSite" id="SRAE_1000303300.1"/>
    </source>
</evidence>
<organism evidence="1">
    <name type="scientific">Strongyloides ratti</name>
    <name type="common">Parasitic roundworm</name>
    <dbReference type="NCBI Taxonomy" id="34506"/>
    <lineage>
        <taxon>Eukaryota</taxon>
        <taxon>Metazoa</taxon>
        <taxon>Ecdysozoa</taxon>
        <taxon>Nematoda</taxon>
        <taxon>Chromadorea</taxon>
        <taxon>Rhabditida</taxon>
        <taxon>Tylenchina</taxon>
        <taxon>Panagrolaimomorpha</taxon>
        <taxon>Strongyloidoidea</taxon>
        <taxon>Strongyloididae</taxon>
        <taxon>Strongyloides</taxon>
    </lineage>
</organism>
<dbReference type="GeneID" id="36377145"/>
<name>A0A090LBA4_STRRB</name>
<dbReference type="WBParaSite" id="SRAE_1000303300.1">
    <property type="protein sequence ID" value="SRAE_1000303300.1"/>
    <property type="gene ID" value="WBGene00259650"/>
</dbReference>
<reference evidence="1 2" key="1">
    <citation type="submission" date="2014-09" db="EMBL/GenBank/DDBJ databases">
        <authorList>
            <person name="Martin A.A."/>
        </authorList>
    </citation>
    <scope>NUCLEOTIDE SEQUENCE</scope>
    <source>
        <strain evidence="2">ED321</strain>
        <strain evidence="1">ED321 Heterogonic</strain>
    </source>
</reference>
<proteinExistence type="predicted"/>
<dbReference type="EMBL" id="LN609528">
    <property type="protein sequence ID" value="CEF64780.1"/>
    <property type="molecule type" value="Genomic_DNA"/>
</dbReference>